<dbReference type="OrthoDB" id="2747330at2759"/>
<dbReference type="InterPro" id="IPR032861">
    <property type="entry name" value="TAXi_N"/>
</dbReference>
<dbReference type="Pfam" id="PF14543">
    <property type="entry name" value="TAXi_N"/>
    <property type="match status" value="1"/>
</dbReference>
<sequence length="130" mass="14181">MKASIGTLPVDIYGVADTGSNLVWTQCVPCDDCFNQTYPKFDPQKSCTYTEISCHSEKCHEWDQVYCSPQNSCNYISGYVSYGSQGVPAKEKATITSTSGQVISFDISFGCSHNSNLHYDAHETGIIGLG</sequence>
<dbReference type="PANTHER" id="PTHR47967">
    <property type="entry name" value="OS07G0603500 PROTEIN-RELATED"/>
    <property type="match status" value="1"/>
</dbReference>
<organism evidence="5 6">
    <name type="scientific">Castanea mollissima</name>
    <name type="common">Chinese chestnut</name>
    <dbReference type="NCBI Taxonomy" id="60419"/>
    <lineage>
        <taxon>Eukaryota</taxon>
        <taxon>Viridiplantae</taxon>
        <taxon>Streptophyta</taxon>
        <taxon>Embryophyta</taxon>
        <taxon>Tracheophyta</taxon>
        <taxon>Spermatophyta</taxon>
        <taxon>Magnoliopsida</taxon>
        <taxon>eudicotyledons</taxon>
        <taxon>Gunneridae</taxon>
        <taxon>Pentapetalae</taxon>
        <taxon>rosids</taxon>
        <taxon>fabids</taxon>
        <taxon>Fagales</taxon>
        <taxon>Fagaceae</taxon>
        <taxon>Castanea</taxon>
    </lineage>
</organism>
<comment type="caution">
    <text evidence="5">The sequence shown here is derived from an EMBL/GenBank/DDBJ whole genome shotgun (WGS) entry which is preliminary data.</text>
</comment>
<dbReference type="AlphaFoldDB" id="A0A8J4RJR5"/>
<evidence type="ECO:0000256" key="3">
    <source>
        <dbReference type="ARBA" id="ARBA00022801"/>
    </source>
</evidence>
<dbReference type="SUPFAM" id="SSF50630">
    <property type="entry name" value="Acid proteases"/>
    <property type="match status" value="1"/>
</dbReference>
<dbReference type="GO" id="GO:0006508">
    <property type="term" value="P:proteolysis"/>
    <property type="evidence" value="ECO:0007669"/>
    <property type="project" value="UniProtKB-KW"/>
</dbReference>
<proteinExistence type="inferred from homology"/>
<comment type="similarity">
    <text evidence="1">Belongs to the peptidase A1 family.</text>
</comment>
<keyword evidence="6" id="KW-1185">Reference proteome</keyword>
<evidence type="ECO:0000256" key="1">
    <source>
        <dbReference type="ARBA" id="ARBA00007447"/>
    </source>
</evidence>
<feature type="domain" description="Peptidase A1" evidence="4">
    <location>
        <begin position="1"/>
        <end position="130"/>
    </location>
</feature>
<dbReference type="InterPro" id="IPR033121">
    <property type="entry name" value="PEPTIDASE_A1"/>
</dbReference>
<evidence type="ECO:0000313" key="6">
    <source>
        <dbReference type="Proteomes" id="UP000737018"/>
    </source>
</evidence>
<keyword evidence="3" id="KW-0378">Hydrolase</keyword>
<gene>
    <name evidence="5" type="ORF">CMV_006449</name>
</gene>
<dbReference type="InterPro" id="IPR051708">
    <property type="entry name" value="Plant_Aspart_Prot_A1"/>
</dbReference>
<dbReference type="EMBL" id="JRKL02000608">
    <property type="protein sequence ID" value="KAF3969789.1"/>
    <property type="molecule type" value="Genomic_DNA"/>
</dbReference>
<protein>
    <recommendedName>
        <fullName evidence="4">Peptidase A1 domain-containing protein</fullName>
    </recommendedName>
</protein>
<dbReference type="Proteomes" id="UP000737018">
    <property type="component" value="Unassembled WGS sequence"/>
</dbReference>
<evidence type="ECO:0000259" key="4">
    <source>
        <dbReference type="PROSITE" id="PS51767"/>
    </source>
</evidence>
<dbReference type="PROSITE" id="PS51767">
    <property type="entry name" value="PEPTIDASE_A1"/>
    <property type="match status" value="1"/>
</dbReference>
<evidence type="ECO:0000256" key="2">
    <source>
        <dbReference type="ARBA" id="ARBA00022670"/>
    </source>
</evidence>
<name>A0A8J4RJR5_9ROSI</name>
<keyword evidence="2" id="KW-0645">Protease</keyword>
<evidence type="ECO:0000313" key="5">
    <source>
        <dbReference type="EMBL" id="KAF3969789.1"/>
    </source>
</evidence>
<reference evidence="5" key="1">
    <citation type="submission" date="2020-03" db="EMBL/GenBank/DDBJ databases">
        <title>Castanea mollissima Vanexum genome sequencing.</title>
        <authorList>
            <person name="Staton M."/>
        </authorList>
    </citation>
    <scope>NUCLEOTIDE SEQUENCE</scope>
    <source>
        <tissue evidence="5">Leaf</tissue>
    </source>
</reference>
<dbReference type="InterPro" id="IPR021109">
    <property type="entry name" value="Peptidase_aspartic_dom_sf"/>
</dbReference>
<dbReference type="GO" id="GO:0008233">
    <property type="term" value="F:peptidase activity"/>
    <property type="evidence" value="ECO:0007669"/>
    <property type="project" value="UniProtKB-KW"/>
</dbReference>
<accession>A0A8J4RJR5</accession>
<dbReference type="GO" id="GO:0005576">
    <property type="term" value="C:extracellular region"/>
    <property type="evidence" value="ECO:0007669"/>
    <property type="project" value="TreeGrafter"/>
</dbReference>
<dbReference type="Gene3D" id="2.40.70.10">
    <property type="entry name" value="Acid Proteases"/>
    <property type="match status" value="1"/>
</dbReference>
<dbReference type="PANTHER" id="PTHR47967:SF39">
    <property type="entry name" value="ASPARTYL PROTEASE FAMILY PROTEIN, PUTATIVE-RELATED"/>
    <property type="match status" value="1"/>
</dbReference>